<comment type="caution">
    <text evidence="2">The sequence shown here is derived from an EMBL/GenBank/DDBJ whole genome shotgun (WGS) entry which is preliminary data.</text>
</comment>
<sequence length="194" mass="21674">MIIKARNLKVAIATAAYMLFFTVFYIIGENYEFLLHVLVLLSFASLILYSDRKVNYPVWMLWALSLWGFLHMTGGAVYIGETRLYELILVPLSQALNLFRYDQALHAYGFGVITLVFHYIIGRPKITPAIGIVVVMAGTGAGALYEIIEFLVSLVVLQHGIGGYINNSMDLIFNFIGALLALALIKWKGFDTGK</sequence>
<keyword evidence="3" id="KW-1185">Reference proteome</keyword>
<name>A0A832UYQ4_9ARCH</name>
<feature type="transmembrane region" description="Helical" evidence="1">
    <location>
        <begin position="33"/>
        <end position="49"/>
    </location>
</feature>
<organism evidence="2 3">
    <name type="scientific">Candidatus Undinarchaeum marinum</name>
    <dbReference type="NCBI Taxonomy" id="2756141"/>
    <lineage>
        <taxon>Archaea</taxon>
        <taxon>Candidatus Undinarchaeota</taxon>
        <taxon>Candidatus Undinarchaeia</taxon>
        <taxon>Candidatus Undinarchaeales</taxon>
        <taxon>Candidatus Undinarchaeaceae</taxon>
        <taxon>Candidatus Undinarchaeum</taxon>
    </lineage>
</organism>
<evidence type="ECO:0000313" key="3">
    <source>
        <dbReference type="Proteomes" id="UP000604391"/>
    </source>
</evidence>
<evidence type="ECO:0000256" key="1">
    <source>
        <dbReference type="SAM" id="Phobius"/>
    </source>
</evidence>
<keyword evidence="1" id="KW-0472">Membrane</keyword>
<dbReference type="Proteomes" id="UP000604391">
    <property type="component" value="Unassembled WGS sequence"/>
</dbReference>
<feature type="transmembrane region" description="Helical" evidence="1">
    <location>
        <begin position="105"/>
        <end position="122"/>
    </location>
</feature>
<feature type="transmembrane region" description="Helical" evidence="1">
    <location>
        <begin position="129"/>
        <end position="148"/>
    </location>
</feature>
<evidence type="ECO:0000313" key="2">
    <source>
        <dbReference type="EMBL" id="HIJ99733.1"/>
    </source>
</evidence>
<proteinExistence type="predicted"/>
<feature type="transmembrane region" description="Helical" evidence="1">
    <location>
        <begin position="168"/>
        <end position="185"/>
    </location>
</feature>
<gene>
    <name evidence="2" type="ORF">H1011_02830</name>
</gene>
<keyword evidence="1" id="KW-1133">Transmembrane helix</keyword>
<dbReference type="AlphaFoldDB" id="A0A832UYQ4"/>
<accession>A0A832UYQ4</accession>
<dbReference type="InterPro" id="IPR014509">
    <property type="entry name" value="YjdF-like"/>
</dbReference>
<reference evidence="2 3" key="1">
    <citation type="journal article" name="Nat. Commun.">
        <title>Undinarchaeota illuminate DPANN phylogeny and the impact of gene transfer on archaeal evolution.</title>
        <authorList>
            <person name="Dombrowski N."/>
            <person name="Williams T.A."/>
            <person name="Sun J."/>
            <person name="Woodcroft B.J."/>
            <person name="Lee J.H."/>
            <person name="Minh B.Q."/>
            <person name="Rinke C."/>
            <person name="Spang A."/>
        </authorList>
    </citation>
    <scope>NUCLEOTIDE SEQUENCE [LARGE SCALE GENOMIC DNA]</scope>
    <source>
        <strain evidence="2">MAG_bin17</strain>
    </source>
</reference>
<feature type="transmembrane region" description="Helical" evidence="1">
    <location>
        <begin position="7"/>
        <end position="27"/>
    </location>
</feature>
<protein>
    <submittedName>
        <fullName evidence="2">DUF2238 domain-containing protein</fullName>
    </submittedName>
</protein>
<keyword evidence="1" id="KW-0812">Transmembrane</keyword>
<dbReference type="Pfam" id="PF09997">
    <property type="entry name" value="DUF2238"/>
    <property type="match status" value="1"/>
</dbReference>
<feature type="transmembrane region" description="Helical" evidence="1">
    <location>
        <begin position="61"/>
        <end position="80"/>
    </location>
</feature>
<dbReference type="EMBL" id="DVAD01000014">
    <property type="protein sequence ID" value="HIJ99733.1"/>
    <property type="molecule type" value="Genomic_DNA"/>
</dbReference>